<dbReference type="GO" id="GO:0004358">
    <property type="term" value="F:L-glutamate N-acetyltransferase activity, acting on acetyl-L-ornithine as donor"/>
    <property type="evidence" value="ECO:0007669"/>
    <property type="project" value="InterPro"/>
</dbReference>
<gene>
    <name evidence="2" type="ORF">H9864_04320</name>
</gene>
<sequence>MEYNFIAGGICAPKGFAAAGVHCGIRKNHEKYDLALIKADVRCAAAGVFTTNKVCGAPIKVDRAHLADGYAQAILVNSGNANTCAANGVALAEECCRLAGEALGIA</sequence>
<accession>A0A9E2NQN6</accession>
<dbReference type="AlphaFoldDB" id="A0A9E2NQN6"/>
<comment type="subunit">
    <text evidence="1">Heterotetramer of two alpha and two beta chains.</text>
</comment>
<organism evidence="2 3">
    <name type="scientific">Candidatus Faecalibacterium intestinavium</name>
    <dbReference type="NCBI Taxonomy" id="2838580"/>
    <lineage>
        <taxon>Bacteria</taxon>
        <taxon>Bacillati</taxon>
        <taxon>Bacillota</taxon>
        <taxon>Clostridia</taxon>
        <taxon>Eubacteriales</taxon>
        <taxon>Oscillospiraceae</taxon>
        <taxon>Faecalibacterium</taxon>
    </lineage>
</organism>
<dbReference type="SUPFAM" id="SSF56266">
    <property type="entry name" value="DmpA/ArgJ-like"/>
    <property type="match status" value="1"/>
</dbReference>
<dbReference type="Proteomes" id="UP000824178">
    <property type="component" value="Unassembled WGS sequence"/>
</dbReference>
<feature type="non-terminal residue" evidence="2">
    <location>
        <position position="106"/>
    </location>
</feature>
<dbReference type="GO" id="GO:0004042">
    <property type="term" value="F:L-glutamate N-acetyltransferase activity"/>
    <property type="evidence" value="ECO:0007669"/>
    <property type="project" value="TreeGrafter"/>
</dbReference>
<dbReference type="Gene3D" id="3.60.70.12">
    <property type="entry name" value="L-amino peptidase D-ALA esterase/amidase"/>
    <property type="match status" value="1"/>
</dbReference>
<dbReference type="Pfam" id="PF01960">
    <property type="entry name" value="ArgJ"/>
    <property type="match status" value="1"/>
</dbReference>
<reference evidence="2" key="1">
    <citation type="journal article" date="2021" name="PeerJ">
        <title>Extensive microbial diversity within the chicken gut microbiome revealed by metagenomics and culture.</title>
        <authorList>
            <person name="Gilroy R."/>
            <person name="Ravi A."/>
            <person name="Getino M."/>
            <person name="Pursley I."/>
            <person name="Horton D.L."/>
            <person name="Alikhan N.F."/>
            <person name="Baker D."/>
            <person name="Gharbi K."/>
            <person name="Hall N."/>
            <person name="Watson M."/>
            <person name="Adriaenssens E.M."/>
            <person name="Foster-Nyarko E."/>
            <person name="Jarju S."/>
            <person name="Secka A."/>
            <person name="Antonio M."/>
            <person name="Oren A."/>
            <person name="Chaudhuri R.R."/>
            <person name="La Ragione R."/>
            <person name="Hildebrand F."/>
            <person name="Pallen M.J."/>
        </authorList>
    </citation>
    <scope>NUCLEOTIDE SEQUENCE</scope>
    <source>
        <strain evidence="2">742</strain>
    </source>
</reference>
<protein>
    <submittedName>
        <fullName evidence="2">Bifunctional ornithine acetyltransferase/N-acetylglutamate synthase</fullName>
    </submittedName>
</protein>
<dbReference type="GO" id="GO:0006526">
    <property type="term" value="P:L-arginine biosynthetic process"/>
    <property type="evidence" value="ECO:0007669"/>
    <property type="project" value="InterPro"/>
</dbReference>
<reference evidence="2" key="2">
    <citation type="submission" date="2021-04" db="EMBL/GenBank/DDBJ databases">
        <authorList>
            <person name="Gilroy R."/>
        </authorList>
    </citation>
    <scope>NUCLEOTIDE SEQUENCE</scope>
    <source>
        <strain evidence="2">742</strain>
    </source>
</reference>
<comment type="caution">
    <text evidence="2">The sequence shown here is derived from an EMBL/GenBank/DDBJ whole genome shotgun (WGS) entry which is preliminary data.</text>
</comment>
<dbReference type="EMBL" id="JAHLFH010000092">
    <property type="protein sequence ID" value="MBU3819580.1"/>
    <property type="molecule type" value="Genomic_DNA"/>
</dbReference>
<dbReference type="PANTHER" id="PTHR23100">
    <property type="entry name" value="ARGININE BIOSYNTHESIS BIFUNCTIONAL PROTEIN ARGJ"/>
    <property type="match status" value="1"/>
</dbReference>
<dbReference type="GO" id="GO:0006592">
    <property type="term" value="P:ornithine biosynthetic process"/>
    <property type="evidence" value="ECO:0007669"/>
    <property type="project" value="TreeGrafter"/>
</dbReference>
<name>A0A9E2NQN6_9FIRM</name>
<proteinExistence type="predicted"/>
<evidence type="ECO:0000313" key="2">
    <source>
        <dbReference type="EMBL" id="MBU3819580.1"/>
    </source>
</evidence>
<dbReference type="InterPro" id="IPR016117">
    <property type="entry name" value="ArgJ-like_dom_sf"/>
</dbReference>
<evidence type="ECO:0000256" key="1">
    <source>
        <dbReference type="ARBA" id="ARBA00011475"/>
    </source>
</evidence>
<evidence type="ECO:0000313" key="3">
    <source>
        <dbReference type="Proteomes" id="UP000824178"/>
    </source>
</evidence>
<dbReference type="InterPro" id="IPR002813">
    <property type="entry name" value="Arg_biosynth_ArgJ"/>
</dbReference>
<dbReference type="PANTHER" id="PTHR23100:SF0">
    <property type="entry name" value="ARGININE BIOSYNTHESIS BIFUNCTIONAL PROTEIN ARGJ, MITOCHONDRIAL"/>
    <property type="match status" value="1"/>
</dbReference>